<proteinExistence type="predicted"/>
<dbReference type="GO" id="GO:0015171">
    <property type="term" value="F:amino acid transmembrane transporter activity"/>
    <property type="evidence" value="ECO:0007669"/>
    <property type="project" value="TreeGrafter"/>
</dbReference>
<reference evidence="7 8" key="1">
    <citation type="submission" date="2018-11" db="EMBL/GenBank/DDBJ databases">
        <title>Novel Erysipelotrichaceae bacterium isolated from small intestine of a swine.</title>
        <authorList>
            <person name="Kim J.S."/>
            <person name="Choe H."/>
            <person name="Lee Y.R."/>
            <person name="Kim K.M."/>
            <person name="Park D.S."/>
        </authorList>
    </citation>
    <scope>NUCLEOTIDE SEQUENCE [LARGE SCALE GENOMIC DNA]</scope>
    <source>
        <strain evidence="7 8">SG0102</strain>
    </source>
</reference>
<dbReference type="InParanoid" id="A0A3G9J7T4"/>
<dbReference type="OrthoDB" id="5638726at2"/>
<name>A0A3G9J7T4_9FIRM</name>
<feature type="transmembrane region" description="Helical" evidence="6">
    <location>
        <begin position="142"/>
        <end position="167"/>
    </location>
</feature>
<dbReference type="EMBL" id="AP019309">
    <property type="protein sequence ID" value="BBH27267.1"/>
    <property type="molecule type" value="Genomic_DNA"/>
</dbReference>
<organism evidence="7 8">
    <name type="scientific">Intestinibaculum porci</name>
    <dbReference type="NCBI Taxonomy" id="2487118"/>
    <lineage>
        <taxon>Bacteria</taxon>
        <taxon>Bacillati</taxon>
        <taxon>Bacillota</taxon>
        <taxon>Erysipelotrichia</taxon>
        <taxon>Erysipelotrichales</taxon>
        <taxon>Erysipelotrichaceae</taxon>
        <taxon>Intestinibaculum</taxon>
    </lineage>
</organism>
<dbReference type="PANTHER" id="PTHR30086:SF20">
    <property type="entry name" value="ARGININE EXPORTER PROTEIN ARGO-RELATED"/>
    <property type="match status" value="1"/>
</dbReference>
<evidence type="ECO:0000256" key="1">
    <source>
        <dbReference type="ARBA" id="ARBA00004651"/>
    </source>
</evidence>
<evidence type="ECO:0000256" key="4">
    <source>
        <dbReference type="ARBA" id="ARBA00022989"/>
    </source>
</evidence>
<gene>
    <name evidence="7" type="ORF">SG0102_22010</name>
</gene>
<dbReference type="RefSeq" id="WP_125120012.1">
    <property type="nucleotide sequence ID" value="NZ_AP019309.1"/>
</dbReference>
<feature type="transmembrane region" description="Helical" evidence="6">
    <location>
        <begin position="40"/>
        <end position="61"/>
    </location>
</feature>
<sequence>MFYNYLVKGLGIGMIFGAPFGAIGALGIERTVAHGRKAGMATGVGAGLGDVIYAIICVLGSSLVSDLLIRFNIPLSILGGVIVIALGYTTYKNKSMKVKDTKPNQNWIYFGSSFALVMMNPSMILLYVFAQSFVGAPKVDSLLKAGLLLAGIFGAIVLWWLALCLIVGAFRKKITDRTYAIINTCLSVFLMLFGVFVILRPFLLR</sequence>
<keyword evidence="3 6" id="KW-0812">Transmembrane</keyword>
<dbReference type="Proteomes" id="UP000268059">
    <property type="component" value="Chromosome"/>
</dbReference>
<comment type="subcellular location">
    <subcellularLocation>
        <location evidence="1">Cell membrane</location>
        <topology evidence="1">Multi-pass membrane protein</topology>
    </subcellularLocation>
</comment>
<dbReference type="KEGG" id="ebm:SG0102_22010"/>
<evidence type="ECO:0000313" key="7">
    <source>
        <dbReference type="EMBL" id="BBH27267.1"/>
    </source>
</evidence>
<keyword evidence="8" id="KW-1185">Reference proteome</keyword>
<accession>A0A3G9J7T4</accession>
<dbReference type="AlphaFoldDB" id="A0A3G9J7T4"/>
<dbReference type="Pfam" id="PF01810">
    <property type="entry name" value="LysE"/>
    <property type="match status" value="1"/>
</dbReference>
<feature type="transmembrane region" description="Helical" evidence="6">
    <location>
        <begin position="6"/>
        <end position="28"/>
    </location>
</feature>
<evidence type="ECO:0000256" key="2">
    <source>
        <dbReference type="ARBA" id="ARBA00022475"/>
    </source>
</evidence>
<dbReference type="FunCoup" id="A0A3G9J7T4">
    <property type="interactions" value="50"/>
</dbReference>
<evidence type="ECO:0000256" key="3">
    <source>
        <dbReference type="ARBA" id="ARBA00022692"/>
    </source>
</evidence>
<evidence type="ECO:0000256" key="6">
    <source>
        <dbReference type="SAM" id="Phobius"/>
    </source>
</evidence>
<feature type="transmembrane region" description="Helical" evidence="6">
    <location>
        <begin position="67"/>
        <end position="86"/>
    </location>
</feature>
<dbReference type="PANTHER" id="PTHR30086">
    <property type="entry name" value="ARGININE EXPORTER PROTEIN ARGO"/>
    <property type="match status" value="1"/>
</dbReference>
<evidence type="ECO:0000313" key="8">
    <source>
        <dbReference type="Proteomes" id="UP000268059"/>
    </source>
</evidence>
<dbReference type="GO" id="GO:0005886">
    <property type="term" value="C:plasma membrane"/>
    <property type="evidence" value="ECO:0007669"/>
    <property type="project" value="UniProtKB-SubCell"/>
</dbReference>
<feature type="transmembrane region" description="Helical" evidence="6">
    <location>
        <begin position="179"/>
        <end position="199"/>
    </location>
</feature>
<dbReference type="InterPro" id="IPR001123">
    <property type="entry name" value="LeuE-type"/>
</dbReference>
<keyword evidence="4 6" id="KW-1133">Transmembrane helix</keyword>
<evidence type="ECO:0008006" key="9">
    <source>
        <dbReference type="Google" id="ProtNLM"/>
    </source>
</evidence>
<feature type="transmembrane region" description="Helical" evidence="6">
    <location>
        <begin position="107"/>
        <end position="130"/>
    </location>
</feature>
<evidence type="ECO:0000256" key="5">
    <source>
        <dbReference type="ARBA" id="ARBA00023136"/>
    </source>
</evidence>
<protein>
    <recommendedName>
        <fullName evidence="9">Lysine transporter LysE</fullName>
    </recommendedName>
</protein>
<keyword evidence="5 6" id="KW-0472">Membrane</keyword>
<keyword evidence="2" id="KW-1003">Cell membrane</keyword>